<organism evidence="1 2">
    <name type="scientific">Aegilops tauschii subsp. strangulata</name>
    <name type="common">Goatgrass</name>
    <dbReference type="NCBI Taxonomy" id="200361"/>
    <lineage>
        <taxon>Eukaryota</taxon>
        <taxon>Viridiplantae</taxon>
        <taxon>Streptophyta</taxon>
        <taxon>Embryophyta</taxon>
        <taxon>Tracheophyta</taxon>
        <taxon>Spermatophyta</taxon>
        <taxon>Magnoliopsida</taxon>
        <taxon>Liliopsida</taxon>
        <taxon>Poales</taxon>
        <taxon>Poaceae</taxon>
        <taxon>BOP clade</taxon>
        <taxon>Pooideae</taxon>
        <taxon>Triticodae</taxon>
        <taxon>Triticeae</taxon>
        <taxon>Triticinae</taxon>
        <taxon>Aegilops</taxon>
    </lineage>
</organism>
<protein>
    <submittedName>
        <fullName evidence="1">Uncharacterized protein</fullName>
    </submittedName>
</protein>
<evidence type="ECO:0000313" key="2">
    <source>
        <dbReference type="Proteomes" id="UP000015105"/>
    </source>
</evidence>
<reference evidence="1" key="3">
    <citation type="journal article" date="2017" name="Nature">
        <title>Genome sequence of the progenitor of the wheat D genome Aegilops tauschii.</title>
        <authorList>
            <person name="Luo M.C."/>
            <person name="Gu Y.Q."/>
            <person name="Puiu D."/>
            <person name="Wang H."/>
            <person name="Twardziok S.O."/>
            <person name="Deal K.R."/>
            <person name="Huo N."/>
            <person name="Zhu T."/>
            <person name="Wang L."/>
            <person name="Wang Y."/>
            <person name="McGuire P.E."/>
            <person name="Liu S."/>
            <person name="Long H."/>
            <person name="Ramasamy R.K."/>
            <person name="Rodriguez J.C."/>
            <person name="Van S.L."/>
            <person name="Yuan L."/>
            <person name="Wang Z."/>
            <person name="Xia Z."/>
            <person name="Xiao L."/>
            <person name="Anderson O.D."/>
            <person name="Ouyang S."/>
            <person name="Liang Y."/>
            <person name="Zimin A.V."/>
            <person name="Pertea G."/>
            <person name="Qi P."/>
            <person name="Bennetzen J.L."/>
            <person name="Dai X."/>
            <person name="Dawson M.W."/>
            <person name="Muller H.G."/>
            <person name="Kugler K."/>
            <person name="Rivarola-Duarte L."/>
            <person name="Spannagl M."/>
            <person name="Mayer K.F.X."/>
            <person name="Lu F.H."/>
            <person name="Bevan M.W."/>
            <person name="Leroy P."/>
            <person name="Li P."/>
            <person name="You F.M."/>
            <person name="Sun Q."/>
            <person name="Liu Z."/>
            <person name="Lyons E."/>
            <person name="Wicker T."/>
            <person name="Salzberg S.L."/>
            <person name="Devos K.M."/>
            <person name="Dvorak J."/>
        </authorList>
    </citation>
    <scope>NUCLEOTIDE SEQUENCE [LARGE SCALE GENOMIC DNA]</scope>
    <source>
        <strain evidence="1">cv. AL8/78</strain>
    </source>
</reference>
<dbReference type="Proteomes" id="UP000015105">
    <property type="component" value="Chromosome 7D"/>
</dbReference>
<reference evidence="1" key="5">
    <citation type="journal article" date="2021" name="G3 (Bethesda)">
        <title>Aegilops tauschii genome assembly Aet v5.0 features greater sequence contiguity and improved annotation.</title>
        <authorList>
            <person name="Wang L."/>
            <person name="Zhu T."/>
            <person name="Rodriguez J.C."/>
            <person name="Deal K.R."/>
            <person name="Dubcovsky J."/>
            <person name="McGuire P.E."/>
            <person name="Lux T."/>
            <person name="Spannagl M."/>
            <person name="Mayer K.F.X."/>
            <person name="Baldrich P."/>
            <person name="Meyers B.C."/>
            <person name="Huo N."/>
            <person name="Gu Y.Q."/>
            <person name="Zhou H."/>
            <person name="Devos K.M."/>
            <person name="Bennetzen J.L."/>
            <person name="Unver T."/>
            <person name="Budak H."/>
            <person name="Gulick P.J."/>
            <person name="Galiba G."/>
            <person name="Kalapos B."/>
            <person name="Nelson D.R."/>
            <person name="Li P."/>
            <person name="You F.M."/>
            <person name="Luo M.C."/>
            <person name="Dvorak J."/>
        </authorList>
    </citation>
    <scope>NUCLEOTIDE SEQUENCE [LARGE SCALE GENOMIC DNA]</scope>
    <source>
        <strain evidence="1">cv. AL8/78</strain>
    </source>
</reference>
<reference evidence="1" key="4">
    <citation type="submission" date="2019-03" db="UniProtKB">
        <authorList>
            <consortium name="EnsemblPlants"/>
        </authorList>
    </citation>
    <scope>IDENTIFICATION</scope>
</reference>
<keyword evidence="2" id="KW-1185">Reference proteome</keyword>
<dbReference type="Gramene" id="AET7Gv21145300.1">
    <property type="protein sequence ID" value="AET7Gv21145300.1"/>
    <property type="gene ID" value="AET7Gv21145300"/>
</dbReference>
<reference evidence="2" key="2">
    <citation type="journal article" date="2017" name="Nat. Plants">
        <title>The Aegilops tauschii genome reveals multiple impacts of transposons.</title>
        <authorList>
            <person name="Zhao G."/>
            <person name="Zou C."/>
            <person name="Li K."/>
            <person name="Wang K."/>
            <person name="Li T."/>
            <person name="Gao L."/>
            <person name="Zhang X."/>
            <person name="Wang H."/>
            <person name="Yang Z."/>
            <person name="Liu X."/>
            <person name="Jiang W."/>
            <person name="Mao L."/>
            <person name="Kong X."/>
            <person name="Jiao Y."/>
            <person name="Jia J."/>
        </authorList>
    </citation>
    <scope>NUCLEOTIDE SEQUENCE [LARGE SCALE GENOMIC DNA]</scope>
    <source>
        <strain evidence="2">cv. AL8/78</strain>
    </source>
</reference>
<accession>A0A453SXP6</accession>
<sequence length="57" mass="6276">RSAMEVRPDQWMDGDETLAQHPPMDGWGWGDDGVAAAAFSRCLLMWWTSTSVTGCST</sequence>
<dbReference type="AlphaFoldDB" id="A0A453SXP6"/>
<name>A0A453SXP6_AEGTS</name>
<reference evidence="2" key="1">
    <citation type="journal article" date="2014" name="Science">
        <title>Ancient hybridizations among the ancestral genomes of bread wheat.</title>
        <authorList>
            <consortium name="International Wheat Genome Sequencing Consortium,"/>
            <person name="Marcussen T."/>
            <person name="Sandve S.R."/>
            <person name="Heier L."/>
            <person name="Spannagl M."/>
            <person name="Pfeifer M."/>
            <person name="Jakobsen K.S."/>
            <person name="Wulff B.B."/>
            <person name="Steuernagel B."/>
            <person name="Mayer K.F."/>
            <person name="Olsen O.A."/>
        </authorList>
    </citation>
    <scope>NUCLEOTIDE SEQUENCE [LARGE SCALE GENOMIC DNA]</scope>
    <source>
        <strain evidence="2">cv. AL8/78</strain>
    </source>
</reference>
<proteinExistence type="predicted"/>
<dbReference type="EnsemblPlants" id="AET7Gv21145300.1">
    <property type="protein sequence ID" value="AET7Gv21145300.1"/>
    <property type="gene ID" value="AET7Gv21145300"/>
</dbReference>
<evidence type="ECO:0000313" key="1">
    <source>
        <dbReference type="EnsemblPlants" id="AET7Gv21145300.1"/>
    </source>
</evidence>